<dbReference type="CDD" id="cd03255">
    <property type="entry name" value="ABC_MJ0796_LolCDE_FtsE"/>
    <property type="match status" value="1"/>
</dbReference>
<evidence type="ECO:0000256" key="4">
    <source>
        <dbReference type="SAM" id="MobiDB-lite"/>
    </source>
</evidence>
<dbReference type="InterPro" id="IPR017871">
    <property type="entry name" value="ABC_transporter-like_CS"/>
</dbReference>
<reference evidence="6" key="2">
    <citation type="submission" date="2021-04" db="EMBL/GenBank/DDBJ databases">
        <authorList>
            <person name="Gilroy R."/>
        </authorList>
    </citation>
    <scope>NUCLEOTIDE SEQUENCE</scope>
    <source>
        <strain evidence="6">ChiGjej4B4-7305</strain>
    </source>
</reference>
<proteinExistence type="predicted"/>
<evidence type="ECO:0000256" key="3">
    <source>
        <dbReference type="ARBA" id="ARBA00022840"/>
    </source>
</evidence>
<dbReference type="GO" id="GO:0005524">
    <property type="term" value="F:ATP binding"/>
    <property type="evidence" value="ECO:0007669"/>
    <property type="project" value="UniProtKB-KW"/>
</dbReference>
<dbReference type="InterPro" id="IPR027417">
    <property type="entry name" value="P-loop_NTPase"/>
</dbReference>
<evidence type="ECO:0000256" key="2">
    <source>
        <dbReference type="ARBA" id="ARBA00022741"/>
    </source>
</evidence>
<keyword evidence="1" id="KW-0813">Transport</keyword>
<dbReference type="InterPro" id="IPR003439">
    <property type="entry name" value="ABC_transporter-like_ATP-bd"/>
</dbReference>
<dbReference type="InterPro" id="IPR017911">
    <property type="entry name" value="MacB-like_ATP-bd"/>
</dbReference>
<dbReference type="PROSITE" id="PS50893">
    <property type="entry name" value="ABC_TRANSPORTER_2"/>
    <property type="match status" value="1"/>
</dbReference>
<name>A0A9D2EG93_9MICO</name>
<evidence type="ECO:0000259" key="5">
    <source>
        <dbReference type="PROSITE" id="PS50893"/>
    </source>
</evidence>
<reference evidence="6" key="1">
    <citation type="journal article" date="2021" name="PeerJ">
        <title>Extensive microbial diversity within the chicken gut microbiome revealed by metagenomics and culture.</title>
        <authorList>
            <person name="Gilroy R."/>
            <person name="Ravi A."/>
            <person name="Getino M."/>
            <person name="Pursley I."/>
            <person name="Horton D.L."/>
            <person name="Alikhan N.F."/>
            <person name="Baker D."/>
            <person name="Gharbi K."/>
            <person name="Hall N."/>
            <person name="Watson M."/>
            <person name="Adriaenssens E.M."/>
            <person name="Foster-Nyarko E."/>
            <person name="Jarju S."/>
            <person name="Secka A."/>
            <person name="Antonio M."/>
            <person name="Oren A."/>
            <person name="Chaudhuri R.R."/>
            <person name="La Ragione R."/>
            <person name="Hildebrand F."/>
            <person name="Pallen M.J."/>
        </authorList>
    </citation>
    <scope>NUCLEOTIDE SEQUENCE</scope>
    <source>
        <strain evidence="6">ChiGjej4B4-7305</strain>
    </source>
</reference>
<dbReference type="InterPro" id="IPR003593">
    <property type="entry name" value="AAA+_ATPase"/>
</dbReference>
<dbReference type="SMART" id="SM00382">
    <property type="entry name" value="AAA"/>
    <property type="match status" value="1"/>
</dbReference>
<accession>A0A9D2EG93</accession>
<dbReference type="AlphaFoldDB" id="A0A9D2EG93"/>
<feature type="domain" description="ABC transporter" evidence="5">
    <location>
        <begin position="7"/>
        <end position="246"/>
    </location>
</feature>
<evidence type="ECO:0000313" key="6">
    <source>
        <dbReference type="EMBL" id="HIZ36722.1"/>
    </source>
</evidence>
<dbReference type="PROSITE" id="PS00211">
    <property type="entry name" value="ABC_TRANSPORTER_1"/>
    <property type="match status" value="1"/>
</dbReference>
<gene>
    <name evidence="6" type="ORF">H9815_13190</name>
</gene>
<feature type="region of interest" description="Disordered" evidence="4">
    <location>
        <begin position="227"/>
        <end position="305"/>
    </location>
</feature>
<feature type="compositionally biased region" description="Low complexity" evidence="4">
    <location>
        <begin position="246"/>
        <end position="274"/>
    </location>
</feature>
<dbReference type="EMBL" id="DXBY01000225">
    <property type="protein sequence ID" value="HIZ36722.1"/>
    <property type="molecule type" value="Genomic_DNA"/>
</dbReference>
<keyword evidence="2" id="KW-0547">Nucleotide-binding</keyword>
<dbReference type="Proteomes" id="UP000824037">
    <property type="component" value="Unassembled WGS sequence"/>
</dbReference>
<evidence type="ECO:0000313" key="7">
    <source>
        <dbReference type="Proteomes" id="UP000824037"/>
    </source>
</evidence>
<keyword evidence="3 6" id="KW-0067">ATP-binding</keyword>
<dbReference type="PANTHER" id="PTHR24220">
    <property type="entry name" value="IMPORT ATP-BINDING PROTEIN"/>
    <property type="match status" value="1"/>
</dbReference>
<dbReference type="PANTHER" id="PTHR24220:SF685">
    <property type="entry name" value="ABC TRANSPORTER RELATED"/>
    <property type="match status" value="1"/>
</dbReference>
<dbReference type="InterPro" id="IPR015854">
    <property type="entry name" value="ABC_transpr_LolD-like"/>
</dbReference>
<comment type="caution">
    <text evidence="6">The sequence shown here is derived from an EMBL/GenBank/DDBJ whole genome shotgun (WGS) entry which is preliminary data.</text>
</comment>
<dbReference type="FunFam" id="3.40.50.300:FF:000032">
    <property type="entry name" value="Export ABC transporter ATP-binding protein"/>
    <property type="match status" value="1"/>
</dbReference>
<dbReference type="GO" id="GO:0022857">
    <property type="term" value="F:transmembrane transporter activity"/>
    <property type="evidence" value="ECO:0007669"/>
    <property type="project" value="TreeGrafter"/>
</dbReference>
<evidence type="ECO:0000256" key="1">
    <source>
        <dbReference type="ARBA" id="ARBA00022448"/>
    </source>
</evidence>
<dbReference type="Gene3D" id="3.40.50.300">
    <property type="entry name" value="P-loop containing nucleotide triphosphate hydrolases"/>
    <property type="match status" value="1"/>
</dbReference>
<dbReference type="GO" id="GO:0016887">
    <property type="term" value="F:ATP hydrolysis activity"/>
    <property type="evidence" value="ECO:0007669"/>
    <property type="project" value="InterPro"/>
</dbReference>
<dbReference type="GO" id="GO:0005886">
    <property type="term" value="C:plasma membrane"/>
    <property type="evidence" value="ECO:0007669"/>
    <property type="project" value="TreeGrafter"/>
</dbReference>
<dbReference type="GO" id="GO:0098796">
    <property type="term" value="C:membrane protein complex"/>
    <property type="evidence" value="ECO:0007669"/>
    <property type="project" value="UniProtKB-ARBA"/>
</dbReference>
<dbReference type="Pfam" id="PF00005">
    <property type="entry name" value="ABC_tran"/>
    <property type="match status" value="1"/>
</dbReference>
<organism evidence="6 7">
    <name type="scientific">Candidatus Ruania gallistercoris</name>
    <dbReference type="NCBI Taxonomy" id="2838746"/>
    <lineage>
        <taxon>Bacteria</taxon>
        <taxon>Bacillati</taxon>
        <taxon>Actinomycetota</taxon>
        <taxon>Actinomycetes</taxon>
        <taxon>Micrococcales</taxon>
        <taxon>Ruaniaceae</taxon>
        <taxon>Ruania</taxon>
    </lineage>
</organism>
<sequence length="305" mass="30742">MTTRSALTAHNLVKTYGTAGVLTTALAGVSLTVNPGEAVAVMGPSGSGKTTLLHCLAGVLAPTSGQVIWAGQDLTAMSETARTGLRRTDFGFVFQSGQLLPELPADENAALPLMLAGTSRTQSTDIARRWLAYLGLGGMEARRPGELSGGQAQRVAIARALVGSPGVVFADEPTGALDQHTGYEVLQVLTEATRATGAALVIVTHDPQVAAWCSRTVQMRDGRIVADTADGGAPAGQATHPGATHPGVAHPGATHPAAAHPSASPGPAQAAPSAVHSGAPSPAADGYATQAPPSWSAPANTVVPR</sequence>
<protein>
    <submittedName>
        <fullName evidence="6">ATP-binding cassette domain-containing protein</fullName>
    </submittedName>
</protein>
<dbReference type="SUPFAM" id="SSF52540">
    <property type="entry name" value="P-loop containing nucleoside triphosphate hydrolases"/>
    <property type="match status" value="1"/>
</dbReference>